<comment type="caution">
    <text evidence="6">The sequence shown here is derived from an EMBL/GenBank/DDBJ whole genome shotgun (WGS) entry which is preliminary data.</text>
</comment>
<dbReference type="SUPFAM" id="SSF55874">
    <property type="entry name" value="ATPase domain of HSP90 chaperone/DNA topoisomerase II/histidine kinase"/>
    <property type="match status" value="1"/>
</dbReference>
<dbReference type="GO" id="GO:0051082">
    <property type="term" value="F:unfolded protein binding"/>
    <property type="evidence" value="ECO:0007669"/>
    <property type="project" value="InterPro"/>
</dbReference>
<evidence type="ECO:0000256" key="1">
    <source>
        <dbReference type="ARBA" id="ARBA00008239"/>
    </source>
</evidence>
<evidence type="ECO:0000259" key="5">
    <source>
        <dbReference type="SMART" id="SM00387"/>
    </source>
</evidence>
<comment type="similarity">
    <text evidence="1">Belongs to the heat shock protein 90 family.</text>
</comment>
<dbReference type="Pfam" id="PF00183">
    <property type="entry name" value="HSP90"/>
    <property type="match status" value="1"/>
</dbReference>
<protein>
    <submittedName>
        <fullName evidence="6">HSP90 family protein</fullName>
    </submittedName>
</protein>
<evidence type="ECO:0000313" key="6">
    <source>
        <dbReference type="EMBL" id="RKW69748.1"/>
    </source>
</evidence>
<dbReference type="InterPro" id="IPR020568">
    <property type="entry name" value="Ribosomal_Su5_D2-typ_SF"/>
</dbReference>
<dbReference type="InterPro" id="IPR036890">
    <property type="entry name" value="HATPase_C_sf"/>
</dbReference>
<dbReference type="EMBL" id="QQXL01000007">
    <property type="protein sequence ID" value="RKW69748.1"/>
    <property type="molecule type" value="Genomic_DNA"/>
</dbReference>
<dbReference type="Proteomes" id="UP000273119">
    <property type="component" value="Unassembled WGS sequence"/>
</dbReference>
<dbReference type="GO" id="GO:0016887">
    <property type="term" value="F:ATP hydrolysis activity"/>
    <property type="evidence" value="ECO:0007669"/>
    <property type="project" value="InterPro"/>
</dbReference>
<dbReference type="Pfam" id="PF13589">
    <property type="entry name" value="HATPase_c_3"/>
    <property type="match status" value="1"/>
</dbReference>
<accession>A0A496PGY9</accession>
<evidence type="ECO:0000256" key="2">
    <source>
        <dbReference type="ARBA" id="ARBA00022741"/>
    </source>
</evidence>
<proteinExistence type="inferred from homology"/>
<dbReference type="PANTHER" id="PTHR11528">
    <property type="entry name" value="HEAT SHOCK PROTEIN 90 FAMILY MEMBER"/>
    <property type="match status" value="1"/>
</dbReference>
<feature type="domain" description="Histidine kinase/HSP90-like ATPase" evidence="5">
    <location>
        <begin position="20"/>
        <end position="153"/>
    </location>
</feature>
<evidence type="ECO:0000256" key="3">
    <source>
        <dbReference type="ARBA" id="ARBA00022840"/>
    </source>
</evidence>
<dbReference type="NCBIfam" id="NF010683">
    <property type="entry name" value="PRK14083.1"/>
    <property type="match status" value="1"/>
</dbReference>
<evidence type="ECO:0000313" key="7">
    <source>
        <dbReference type="Proteomes" id="UP000273119"/>
    </source>
</evidence>
<dbReference type="GO" id="GO:0140662">
    <property type="term" value="F:ATP-dependent protein folding chaperone"/>
    <property type="evidence" value="ECO:0007669"/>
    <property type="project" value="InterPro"/>
</dbReference>
<sequence>MTDERFLVDLRGLVDILSHHLYSSPRVYLRELIQNARDAVIARHELALDSPEEITIAVDEGSGAVVVRDQGIGLTEEEMRDVLATIGASSKREDFAQTRRKYLGQFGIGLLSCFLIADRIEVRSRSARTADAPTISWVGSADGTFTIRAATEPLAEPGTEVRVQARPDDREWTHPHRVRLLAERFAGLLDLPVVLHRGPELPTEVISQRTLPWQGSAREMEAWSQRELGFRPLAILPIAVPAAGVQGLAFVAGSPGQVGSLRGDTVYSRGMFVTDSSVQLVPTWAYFVRLVIDAGDLPLTASREALQDSATVDAVKEQIGMQIREGIERFAATDPAGFARFLDVHAKGLMAMAVSDDDMLELVSQSVQWETNQGDQTLVQMRRSAESVQYTTSMTDYTAFAPLLAARGTLLVNASYVYGHEIMRRLVERPLRGARLRAFDTGRFVDELSRPLAGDTAAQLLQEQAGPVLRHLGVALDLREFAPVTVPVLYVGASGNPDFDYLGDGHTDGDDAWGELLGELVTPAGPVATSGPRLIVNVGSTSVRALGRITDRALREEAIAGLYVIGRLTAGERLQPEDAVLLNRALQALLTAAGAGGGE</sequence>
<keyword evidence="4" id="KW-0143">Chaperone</keyword>
<gene>
    <name evidence="6" type="ORF">DWQ67_11680</name>
</gene>
<dbReference type="InterPro" id="IPR001404">
    <property type="entry name" value="Hsp90_fam"/>
</dbReference>
<dbReference type="SMART" id="SM00387">
    <property type="entry name" value="HATPase_c"/>
    <property type="match status" value="1"/>
</dbReference>
<dbReference type="Gene3D" id="3.30.230.80">
    <property type="match status" value="1"/>
</dbReference>
<name>A0A496PGY9_9MICC</name>
<dbReference type="SUPFAM" id="SSF54211">
    <property type="entry name" value="Ribosomal protein S5 domain 2-like"/>
    <property type="match status" value="1"/>
</dbReference>
<reference evidence="6 7" key="1">
    <citation type="submission" date="2018-07" db="EMBL/GenBank/DDBJ databases">
        <title>Arthrobacter sp. nov., isolated from raw cow's milk with high bacterial count.</title>
        <authorList>
            <person name="Hahne J."/>
            <person name="Isele D."/>
            <person name="Lipski A."/>
        </authorList>
    </citation>
    <scope>NUCLEOTIDE SEQUENCE [LARGE SCALE GENOMIC DNA]</scope>
    <source>
        <strain evidence="6 7">JZ R-183</strain>
    </source>
</reference>
<dbReference type="RefSeq" id="WP_121485794.1">
    <property type="nucleotide sequence ID" value="NZ_QQXL01000007.1"/>
</dbReference>
<dbReference type="AlphaFoldDB" id="A0A496PGY9"/>
<keyword evidence="7" id="KW-1185">Reference proteome</keyword>
<organism evidence="6 7">
    <name type="scientific">Galactobacter caseinivorans</name>
    <dbReference type="NCBI Taxonomy" id="2676123"/>
    <lineage>
        <taxon>Bacteria</taxon>
        <taxon>Bacillati</taxon>
        <taxon>Actinomycetota</taxon>
        <taxon>Actinomycetes</taxon>
        <taxon>Micrococcales</taxon>
        <taxon>Micrococcaceae</taxon>
        <taxon>Galactobacter</taxon>
    </lineage>
</organism>
<dbReference type="PRINTS" id="PR00775">
    <property type="entry name" value="HEATSHOCK90"/>
</dbReference>
<keyword evidence="3" id="KW-0067">ATP-binding</keyword>
<dbReference type="Gene3D" id="3.30.565.10">
    <property type="entry name" value="Histidine kinase-like ATPase, C-terminal domain"/>
    <property type="match status" value="1"/>
</dbReference>
<dbReference type="GO" id="GO:0005524">
    <property type="term" value="F:ATP binding"/>
    <property type="evidence" value="ECO:0007669"/>
    <property type="project" value="UniProtKB-KW"/>
</dbReference>
<keyword evidence="2" id="KW-0547">Nucleotide-binding</keyword>
<dbReference type="InterPro" id="IPR003594">
    <property type="entry name" value="HATPase_dom"/>
</dbReference>
<evidence type="ECO:0000256" key="4">
    <source>
        <dbReference type="ARBA" id="ARBA00023186"/>
    </source>
</evidence>
<dbReference type="InterPro" id="IPR020575">
    <property type="entry name" value="Hsp90_N"/>
</dbReference>